<feature type="compositionally biased region" description="Basic and acidic residues" evidence="6">
    <location>
        <begin position="297"/>
        <end position="318"/>
    </location>
</feature>
<dbReference type="EMBL" id="JAGSXJ010000033">
    <property type="protein sequence ID" value="KAH6668678.1"/>
    <property type="molecule type" value="Genomic_DNA"/>
</dbReference>
<feature type="region of interest" description="Disordered" evidence="6">
    <location>
        <begin position="573"/>
        <end position="635"/>
    </location>
</feature>
<evidence type="ECO:0000256" key="3">
    <source>
        <dbReference type="ARBA" id="ARBA00010707"/>
    </source>
</evidence>
<feature type="compositionally biased region" description="Polar residues" evidence="6">
    <location>
        <begin position="341"/>
        <end position="351"/>
    </location>
</feature>
<evidence type="ECO:0000256" key="2">
    <source>
        <dbReference type="ARBA" id="ARBA00004421"/>
    </source>
</evidence>
<evidence type="ECO:0000256" key="5">
    <source>
        <dbReference type="ARBA" id="ARBA00023136"/>
    </source>
</evidence>
<feature type="compositionally biased region" description="Low complexity" evidence="6">
    <location>
        <begin position="363"/>
        <end position="373"/>
    </location>
</feature>
<gene>
    <name evidence="7" type="ORF">F5X68DRAFT_176484</name>
</gene>
<sequence>MEPLTKPTFAGPRRVMTAPLASTTPSSSTQYTGSLVETLYNHPNVKIISFSASGGRARSPGRAQPDIEPGSLSASSGLERTIAVGPFRIYRAPGSVAFLNCGSALQPILPKSQCWCIDEGSNKFVLQIRRPNYWRIEIPVESPHEQDLALALRVVFDQILQFEKTPCPFKRSFTVRLPERPKTPVVKKPWAPVQGPVPPMSTPDFEMSPSPKPKSLRSAEKKSVARRSSAARDHTPIKVSFDSEEKTGRERSVSASRPSDAPPNAVPETKTEATDEQASEVDGAQDAVVKPVESAVVEEKQPDIEVSKAPEETTDETKSTTAQEEPPVDQASPSDVEGVSADTQEITTEESSAALEIEDLGASTKESSSSTETINTPEDITPSVLSLGVEVGSANSSAPQTAFAETFNLPPQVDSTTEEVAAEAEEITAADIPTETVAEQESVTTKLAEAEPVVNMAEATPEAVVVDKATPSHGGIRPYDQKSSAGTVTSLDVASRSPTDAELEHSFGKDDDRKSFTSQDSAAESFEDQSLEASGEAAIHEGSGTVGVRRKKLRGFRGSRSLVVPPQLTLVTSPPSKAAIKQAQKEQSDESIPATSPTDSQDSFHSVQSWHSPITPLPPSPPVSDPTTPSTFPYPHNNILIPKRLSRYEMSDLTVTPETRHTWDAASTGTHDSSQESAATAPDIAIESLDKIMGENAGASTALTSKRPGVRHRATTSTVSVNRRTLSPLPSPANLFSPPATTSRRLQTRIRPMELARRVPMAIVAKTCEILLSPPSHLVNLMLRVAGMIAAGEWRGMIFGHGEGGESIPVHWDYSDGELSGDDDEYYMSHTEASRAGSVADRNELIEVNSGRGWEVD</sequence>
<comment type="subcellular location">
    <subcellularLocation>
        <location evidence="2">Peroxisome membrane</location>
        <topology evidence="2">Peripheral membrane protein</topology>
    </subcellularLocation>
</comment>
<feature type="region of interest" description="Disordered" evidence="6">
    <location>
        <begin position="659"/>
        <end position="680"/>
    </location>
</feature>
<feature type="compositionally biased region" description="Basic and acidic residues" evidence="6">
    <location>
        <begin position="502"/>
        <end position="515"/>
    </location>
</feature>
<name>A0A9P9A7L2_9PEZI</name>
<protein>
    <recommendedName>
        <fullName evidence="4">Inheritance of peroxisomes protein 1</fullName>
    </recommendedName>
</protein>
<reference evidence="7" key="1">
    <citation type="journal article" date="2021" name="Nat. Commun.">
        <title>Genetic determinants of endophytism in the Arabidopsis root mycobiome.</title>
        <authorList>
            <person name="Mesny F."/>
            <person name="Miyauchi S."/>
            <person name="Thiergart T."/>
            <person name="Pickel B."/>
            <person name="Atanasova L."/>
            <person name="Karlsson M."/>
            <person name="Huettel B."/>
            <person name="Barry K.W."/>
            <person name="Haridas S."/>
            <person name="Chen C."/>
            <person name="Bauer D."/>
            <person name="Andreopoulos W."/>
            <person name="Pangilinan J."/>
            <person name="LaButti K."/>
            <person name="Riley R."/>
            <person name="Lipzen A."/>
            <person name="Clum A."/>
            <person name="Drula E."/>
            <person name="Henrissat B."/>
            <person name="Kohler A."/>
            <person name="Grigoriev I.V."/>
            <person name="Martin F.M."/>
            <person name="Hacquard S."/>
        </authorList>
    </citation>
    <scope>NUCLEOTIDE SEQUENCE</scope>
    <source>
        <strain evidence="7">MPI-SDFR-AT-0117</strain>
    </source>
</reference>
<proteinExistence type="inferred from homology"/>
<evidence type="ECO:0000256" key="1">
    <source>
        <dbReference type="ARBA" id="ARBA00003594"/>
    </source>
</evidence>
<dbReference type="GO" id="GO:0005780">
    <property type="term" value="C:extrinsic component of intraperoxisomal membrane"/>
    <property type="evidence" value="ECO:0007669"/>
    <property type="project" value="InterPro"/>
</dbReference>
<feature type="compositionally biased region" description="Polar residues" evidence="6">
    <location>
        <begin position="481"/>
        <end position="498"/>
    </location>
</feature>
<evidence type="ECO:0000256" key="6">
    <source>
        <dbReference type="SAM" id="MobiDB-lite"/>
    </source>
</evidence>
<feature type="compositionally biased region" description="Polar residues" evidence="6">
    <location>
        <begin position="715"/>
        <end position="725"/>
    </location>
</feature>
<dbReference type="Proteomes" id="UP000770015">
    <property type="component" value="Unassembled WGS sequence"/>
</dbReference>
<feature type="region of interest" description="Disordered" evidence="6">
    <location>
        <begin position="464"/>
        <end position="556"/>
    </location>
</feature>
<dbReference type="InterPro" id="IPR024758">
    <property type="entry name" value="Inp1"/>
</dbReference>
<feature type="compositionally biased region" description="Polar residues" evidence="6">
    <location>
        <begin position="665"/>
        <end position="678"/>
    </location>
</feature>
<dbReference type="Pfam" id="PF12634">
    <property type="entry name" value="Inp1"/>
    <property type="match status" value="1"/>
</dbReference>
<dbReference type="OrthoDB" id="4097008at2759"/>
<keyword evidence="5" id="KW-0472">Membrane</keyword>
<evidence type="ECO:0000256" key="4">
    <source>
        <dbReference type="ARBA" id="ARBA00021397"/>
    </source>
</evidence>
<feature type="region of interest" description="Disordered" evidence="6">
    <location>
        <begin position="1"/>
        <end position="29"/>
    </location>
</feature>
<feature type="region of interest" description="Disordered" evidence="6">
    <location>
        <begin position="51"/>
        <end position="74"/>
    </location>
</feature>
<evidence type="ECO:0000313" key="7">
    <source>
        <dbReference type="EMBL" id="KAH6668678.1"/>
    </source>
</evidence>
<evidence type="ECO:0000313" key="8">
    <source>
        <dbReference type="Proteomes" id="UP000770015"/>
    </source>
</evidence>
<comment type="function">
    <text evidence="1">Required for peroxisome inheritance.</text>
</comment>
<organism evidence="7 8">
    <name type="scientific">Plectosphaerella plurivora</name>
    <dbReference type="NCBI Taxonomy" id="936078"/>
    <lineage>
        <taxon>Eukaryota</taxon>
        <taxon>Fungi</taxon>
        <taxon>Dikarya</taxon>
        <taxon>Ascomycota</taxon>
        <taxon>Pezizomycotina</taxon>
        <taxon>Sordariomycetes</taxon>
        <taxon>Hypocreomycetidae</taxon>
        <taxon>Glomerellales</taxon>
        <taxon>Plectosphaerellaceae</taxon>
        <taxon>Plectosphaerella</taxon>
    </lineage>
</organism>
<feature type="region of interest" description="Disordered" evidence="6">
    <location>
        <begin position="184"/>
        <end position="381"/>
    </location>
</feature>
<feature type="compositionally biased region" description="Pro residues" evidence="6">
    <location>
        <begin position="615"/>
        <end position="624"/>
    </location>
</feature>
<dbReference type="AlphaFoldDB" id="A0A9P9A7L2"/>
<accession>A0A9P9A7L2</accession>
<feature type="compositionally biased region" description="Basic and acidic residues" evidence="6">
    <location>
        <begin position="230"/>
        <end position="252"/>
    </location>
</feature>
<keyword evidence="8" id="KW-1185">Reference proteome</keyword>
<feature type="compositionally biased region" description="Low complexity" evidence="6">
    <location>
        <begin position="17"/>
        <end position="29"/>
    </location>
</feature>
<comment type="caution">
    <text evidence="7">The sequence shown here is derived from an EMBL/GenBank/DDBJ whole genome shotgun (WGS) entry which is preliminary data.</text>
</comment>
<feature type="region of interest" description="Disordered" evidence="6">
    <location>
        <begin position="700"/>
        <end position="744"/>
    </location>
</feature>
<comment type="similarity">
    <text evidence="3">Belongs to the INP1 family.</text>
</comment>
<dbReference type="GO" id="GO:0045033">
    <property type="term" value="P:peroxisome inheritance"/>
    <property type="evidence" value="ECO:0007669"/>
    <property type="project" value="InterPro"/>
</dbReference>
<feature type="compositionally biased region" description="Polar residues" evidence="6">
    <location>
        <begin position="593"/>
        <end position="611"/>
    </location>
</feature>